<dbReference type="RefSeq" id="WP_038412802.1">
    <property type="nucleotide sequence ID" value="NZ_CP009455.1"/>
</dbReference>
<dbReference type="OrthoDB" id="7029813at2"/>
<name>A0A089WTG1_9PSED</name>
<evidence type="ECO:0000313" key="1">
    <source>
        <dbReference type="EMBL" id="AIR90186.1"/>
    </source>
</evidence>
<protein>
    <submittedName>
        <fullName evidence="2">Uncharacterized protein</fullName>
    </submittedName>
</protein>
<proteinExistence type="predicted"/>
<accession>A0A089WTG1</accession>
<gene>
    <name evidence="1" type="ORF">LK03_13170</name>
    <name evidence="2" type="ORF">LK03_14775</name>
</gene>
<sequence length="75" mass="7953">MPVITVTTTVTTRYDIPEGVGIDQIRHLALPVLSEDDEGTDAVGSLQGAALDLVFMGAAEVRSMGVEHRITEGND</sequence>
<dbReference type="EMBL" id="CP009455">
    <property type="protein sequence ID" value="AIR90186.1"/>
    <property type="molecule type" value="Genomic_DNA"/>
</dbReference>
<dbReference type="Proteomes" id="UP000029493">
    <property type="component" value="Chromosome"/>
</dbReference>
<dbReference type="AlphaFoldDB" id="A0A089WTG1"/>
<dbReference type="EMBL" id="CP009455">
    <property type="protein sequence ID" value="AIR90474.1"/>
    <property type="molecule type" value="Genomic_DNA"/>
</dbReference>
<organism evidence="2 3">
    <name type="scientific">Pseudomonas cremoricolorata</name>
    <dbReference type="NCBI Taxonomy" id="157783"/>
    <lineage>
        <taxon>Bacteria</taxon>
        <taxon>Pseudomonadati</taxon>
        <taxon>Pseudomonadota</taxon>
        <taxon>Gammaproteobacteria</taxon>
        <taxon>Pseudomonadales</taxon>
        <taxon>Pseudomonadaceae</taxon>
        <taxon>Pseudomonas</taxon>
    </lineage>
</organism>
<reference evidence="2 3" key="1">
    <citation type="submission" date="2014-09" db="EMBL/GenBank/DDBJ databases">
        <authorList>
            <person name="Chan K.-G."/>
        </authorList>
    </citation>
    <scope>NUCLEOTIDE SEQUENCE [LARGE SCALE GENOMIC DNA]</scope>
    <source>
        <strain evidence="2 3">ND07</strain>
    </source>
</reference>
<dbReference type="STRING" id="157783.LK03_13170"/>
<dbReference type="KEGG" id="psw:LK03_14775"/>
<dbReference type="KEGG" id="psw:LK03_13170"/>
<evidence type="ECO:0000313" key="3">
    <source>
        <dbReference type="Proteomes" id="UP000029493"/>
    </source>
</evidence>
<keyword evidence="3" id="KW-1185">Reference proteome</keyword>
<evidence type="ECO:0000313" key="2">
    <source>
        <dbReference type="EMBL" id="AIR90474.1"/>
    </source>
</evidence>